<organism evidence="1 2">
    <name type="scientific">Bifidobacterium pullorum subsp. saeculare DSM 6531 = LMG 14934</name>
    <dbReference type="NCBI Taxonomy" id="1437611"/>
    <lineage>
        <taxon>Bacteria</taxon>
        <taxon>Bacillati</taxon>
        <taxon>Actinomycetota</taxon>
        <taxon>Actinomycetes</taxon>
        <taxon>Bifidobacteriales</taxon>
        <taxon>Bifidobacteriaceae</taxon>
        <taxon>Bifidobacterium</taxon>
    </lineage>
</organism>
<dbReference type="Proteomes" id="UP000029040">
    <property type="component" value="Unassembled WGS sequence"/>
</dbReference>
<dbReference type="RefSeq" id="WP_033509644.1">
    <property type="nucleotide sequence ID" value="NZ_JDTM01000007.1"/>
</dbReference>
<evidence type="ECO:0000313" key="1">
    <source>
        <dbReference type="EMBL" id="KFI89092.1"/>
    </source>
</evidence>
<dbReference type="InterPro" id="IPR036782">
    <property type="entry name" value="NE0471-like_N"/>
</dbReference>
<dbReference type="Pfam" id="PF10387">
    <property type="entry name" value="DUF2442"/>
    <property type="match status" value="1"/>
</dbReference>
<dbReference type="SUPFAM" id="SSF143880">
    <property type="entry name" value="NE0471 N-terminal domain-like"/>
    <property type="match status" value="1"/>
</dbReference>
<name>A0A087D0P2_9BIFI</name>
<reference evidence="1 2" key="1">
    <citation type="submission" date="2014-03" db="EMBL/GenBank/DDBJ databases">
        <title>Genomics of Bifidobacteria.</title>
        <authorList>
            <person name="Ventura M."/>
            <person name="Milani C."/>
            <person name="Lugli G.A."/>
        </authorList>
    </citation>
    <scope>NUCLEOTIDE SEQUENCE [LARGE SCALE GENOMIC DNA]</scope>
    <source>
        <strain evidence="1 2">LMG 14934</strain>
    </source>
</reference>
<comment type="caution">
    <text evidence="1">The sequence shown here is derived from an EMBL/GenBank/DDBJ whole genome shotgun (WGS) entry which is preliminary data.</text>
</comment>
<evidence type="ECO:0000313" key="2">
    <source>
        <dbReference type="Proteomes" id="UP000029040"/>
    </source>
</evidence>
<dbReference type="Gene3D" id="3.30.2020.10">
    <property type="entry name" value="NE0471-like N-terminal domain"/>
    <property type="match status" value="1"/>
</dbReference>
<proteinExistence type="predicted"/>
<dbReference type="AlphaFoldDB" id="A0A087D0P2"/>
<gene>
    <name evidence="1" type="ORF">BSAE_0554</name>
</gene>
<accession>A0A087D0P2</accession>
<evidence type="ECO:0008006" key="3">
    <source>
        <dbReference type="Google" id="ProtNLM"/>
    </source>
</evidence>
<dbReference type="EMBL" id="JGZM01000001">
    <property type="protein sequence ID" value="KFI89092.1"/>
    <property type="molecule type" value="Genomic_DNA"/>
</dbReference>
<dbReference type="InterPro" id="IPR018841">
    <property type="entry name" value="DUF2442"/>
</dbReference>
<protein>
    <recommendedName>
        <fullName evidence="3">DUF2442 domain-containing protein</fullName>
    </recommendedName>
</protein>
<sequence length="86" mass="9661">MAIDYLIKVIECEPLPGYRLKVRCSDGASGVFDMSKYLERGAFKQLKALDVFNAVHLVFGVPTWPGDIDIAPERVRSDMVPCQEED</sequence>